<gene>
    <name evidence="3" type="ORF">N790_07765</name>
</gene>
<proteinExistence type="predicted"/>
<comment type="caution">
    <text evidence="3">The sequence shown here is derived from an EMBL/GenBank/DDBJ whole genome shotgun (WGS) entry which is preliminary data.</text>
</comment>
<keyword evidence="1" id="KW-0812">Transmembrane</keyword>
<evidence type="ECO:0000313" key="4">
    <source>
        <dbReference type="Proteomes" id="UP000029392"/>
    </source>
</evidence>
<dbReference type="eggNOG" id="ENOG5032Z0E">
    <property type="taxonomic scope" value="Bacteria"/>
</dbReference>
<dbReference type="STRING" id="1384054.N790_07765"/>
<feature type="transmembrane region" description="Helical" evidence="1">
    <location>
        <begin position="96"/>
        <end position="119"/>
    </location>
</feature>
<sequence>MASKIVAFVLSVALVFAGTTSIANATLISTQQAVAVDARAQQEAQVREALAREDVSRMMVEMGVDPADVDSRVASLSDAELAELHGQVEQLPAGGVLAVLGVVLIVLIVLEVTGAIDIFKRA</sequence>
<feature type="signal peptide" evidence="2">
    <location>
        <begin position="1"/>
        <end position="25"/>
    </location>
</feature>
<protein>
    <recommendedName>
        <fullName evidence="5">PA2779 family protein</fullName>
    </recommendedName>
</protein>
<dbReference type="Proteomes" id="UP000029392">
    <property type="component" value="Unassembled WGS sequence"/>
</dbReference>
<dbReference type="AlphaFoldDB" id="A0A091B4V5"/>
<keyword evidence="1" id="KW-1133">Transmembrane helix</keyword>
<dbReference type="PATRIC" id="fig|1384054.3.peg.1552"/>
<keyword evidence="1" id="KW-0472">Membrane</keyword>
<dbReference type="OrthoDB" id="6401969at2"/>
<dbReference type="InterPro" id="IPR046735">
    <property type="entry name" value="PA2779-like"/>
</dbReference>
<dbReference type="EMBL" id="AVCH01000160">
    <property type="protein sequence ID" value="KFN47653.1"/>
    <property type="molecule type" value="Genomic_DNA"/>
</dbReference>
<feature type="chain" id="PRO_5001870830" description="PA2779 family protein" evidence="2">
    <location>
        <begin position="26"/>
        <end position="122"/>
    </location>
</feature>
<evidence type="ECO:0000313" key="3">
    <source>
        <dbReference type="EMBL" id="KFN47653.1"/>
    </source>
</evidence>
<evidence type="ECO:0000256" key="1">
    <source>
        <dbReference type="SAM" id="Phobius"/>
    </source>
</evidence>
<name>A0A091B4V5_9GAMM</name>
<reference evidence="3 4" key="1">
    <citation type="submission" date="2013-09" db="EMBL/GenBank/DDBJ databases">
        <title>Genome sequencing of Arenimonas malthae.</title>
        <authorList>
            <person name="Chen F."/>
            <person name="Wang G."/>
        </authorList>
    </citation>
    <scope>NUCLEOTIDE SEQUENCE [LARGE SCALE GENOMIC DNA]</scope>
    <source>
        <strain evidence="3 4">CC-JY-1</strain>
    </source>
</reference>
<dbReference type="Pfam" id="PF20332">
    <property type="entry name" value="DUF6627"/>
    <property type="match status" value="1"/>
</dbReference>
<evidence type="ECO:0000256" key="2">
    <source>
        <dbReference type="SAM" id="SignalP"/>
    </source>
</evidence>
<accession>A0A091B4V5</accession>
<keyword evidence="2" id="KW-0732">Signal</keyword>
<organism evidence="3 4">
    <name type="scientific">Arenimonas malthae CC-JY-1</name>
    <dbReference type="NCBI Taxonomy" id="1384054"/>
    <lineage>
        <taxon>Bacteria</taxon>
        <taxon>Pseudomonadati</taxon>
        <taxon>Pseudomonadota</taxon>
        <taxon>Gammaproteobacteria</taxon>
        <taxon>Lysobacterales</taxon>
        <taxon>Lysobacteraceae</taxon>
        <taxon>Arenimonas</taxon>
    </lineage>
</organism>
<dbReference type="NCBIfam" id="NF033919">
    <property type="entry name" value="PA2779_fam"/>
    <property type="match status" value="1"/>
</dbReference>
<evidence type="ECO:0008006" key="5">
    <source>
        <dbReference type="Google" id="ProtNLM"/>
    </source>
</evidence>
<keyword evidence="4" id="KW-1185">Reference proteome</keyword>
<dbReference type="RefSeq" id="WP_043803224.1">
    <property type="nucleotide sequence ID" value="NZ_AVCH01000160.1"/>
</dbReference>